<evidence type="ECO:0000256" key="9">
    <source>
        <dbReference type="SAM" id="MobiDB-lite"/>
    </source>
</evidence>
<comment type="caution">
    <text evidence="10">The sequence shown here is derived from an EMBL/GenBank/DDBJ whole genome shotgun (WGS) entry which is preliminary data.</text>
</comment>
<dbReference type="PANTHER" id="PTHR10639:SF7">
    <property type="entry name" value="CLATHRIN LIGHT CHAIN"/>
    <property type="match status" value="1"/>
</dbReference>
<reference evidence="10 11" key="1">
    <citation type="submission" date="2021-07" db="EMBL/GenBank/DDBJ databases">
        <title>The Aristolochia fimbriata genome: insights into angiosperm evolution, floral development and chemical biosynthesis.</title>
        <authorList>
            <person name="Jiao Y."/>
        </authorList>
    </citation>
    <scope>NUCLEOTIDE SEQUENCE [LARGE SCALE GENOMIC DNA]</scope>
    <source>
        <strain evidence="10">IBCAS-2021</strain>
        <tissue evidence="10">Leaf</tissue>
    </source>
</reference>
<dbReference type="GO" id="GO:0032050">
    <property type="term" value="F:clathrin heavy chain binding"/>
    <property type="evidence" value="ECO:0007669"/>
    <property type="project" value="TreeGrafter"/>
</dbReference>
<dbReference type="GO" id="GO:0030132">
    <property type="term" value="C:clathrin coat of coated pit"/>
    <property type="evidence" value="ECO:0007669"/>
    <property type="project" value="InterPro"/>
</dbReference>
<evidence type="ECO:0000256" key="1">
    <source>
        <dbReference type="ARBA" id="ARBA00003913"/>
    </source>
</evidence>
<comment type="subcellular location">
    <subcellularLocation>
        <location evidence="2 7">Cytoplasmic vesicle membrane</location>
        <topology evidence="2 7">Peripheral membrane protein</topology>
        <orientation evidence="2 7">Cytoplasmic side</orientation>
    </subcellularLocation>
    <subcellularLocation>
        <location evidence="7">Membrane</location>
        <location evidence="7">Coated pit</location>
        <topology evidence="7">Peripheral membrane protein</topology>
        <orientation evidence="7">Cytoplasmic side</orientation>
    </subcellularLocation>
    <text evidence="7">Cytoplasmic face of coated pits and vesicles.</text>
</comment>
<feature type="compositionally biased region" description="Basic and acidic residues" evidence="9">
    <location>
        <begin position="365"/>
        <end position="382"/>
    </location>
</feature>
<dbReference type="AlphaFoldDB" id="A0AAV7DZH8"/>
<keyword evidence="8" id="KW-0175">Coiled coil</keyword>
<dbReference type="EMBL" id="JAINDJ010000007">
    <property type="protein sequence ID" value="KAG9441001.1"/>
    <property type="molecule type" value="Genomic_DNA"/>
</dbReference>
<keyword evidence="11" id="KW-1185">Reference proteome</keyword>
<keyword evidence="5 7" id="KW-0168">Coated pit</keyword>
<evidence type="ECO:0000313" key="10">
    <source>
        <dbReference type="EMBL" id="KAG9441001.1"/>
    </source>
</evidence>
<comment type="function">
    <text evidence="1 7">Clathrin is the major protein of the polyhedral coat of coated pits and vesicles.</text>
</comment>
<evidence type="ECO:0000256" key="2">
    <source>
        <dbReference type="ARBA" id="ARBA00004180"/>
    </source>
</evidence>
<evidence type="ECO:0000256" key="5">
    <source>
        <dbReference type="ARBA" id="ARBA00023176"/>
    </source>
</evidence>
<keyword evidence="4 7" id="KW-0472">Membrane</keyword>
<accession>A0AAV7DZH8</accession>
<evidence type="ECO:0000256" key="6">
    <source>
        <dbReference type="ARBA" id="ARBA00023329"/>
    </source>
</evidence>
<dbReference type="GO" id="GO:0030130">
    <property type="term" value="C:clathrin coat of trans-Golgi network vesicle"/>
    <property type="evidence" value="ECO:0007669"/>
    <property type="project" value="InterPro"/>
</dbReference>
<dbReference type="PANTHER" id="PTHR10639">
    <property type="entry name" value="CLATHRIN LIGHT CHAIN"/>
    <property type="match status" value="1"/>
</dbReference>
<feature type="region of interest" description="Disordered" evidence="9">
    <location>
        <begin position="1"/>
        <end position="153"/>
    </location>
</feature>
<feature type="compositionally biased region" description="Basic and acidic residues" evidence="9">
    <location>
        <begin position="246"/>
        <end position="259"/>
    </location>
</feature>
<keyword evidence="6 7" id="KW-0968">Cytoplasmic vesicle</keyword>
<organism evidence="10 11">
    <name type="scientific">Aristolochia fimbriata</name>
    <name type="common">White veined hardy Dutchman's pipe vine</name>
    <dbReference type="NCBI Taxonomy" id="158543"/>
    <lineage>
        <taxon>Eukaryota</taxon>
        <taxon>Viridiplantae</taxon>
        <taxon>Streptophyta</taxon>
        <taxon>Embryophyta</taxon>
        <taxon>Tracheophyta</taxon>
        <taxon>Spermatophyta</taxon>
        <taxon>Magnoliopsida</taxon>
        <taxon>Magnoliidae</taxon>
        <taxon>Piperales</taxon>
        <taxon>Aristolochiaceae</taxon>
        <taxon>Aristolochia</taxon>
    </lineage>
</organism>
<feature type="compositionally biased region" description="Basic and acidic residues" evidence="9">
    <location>
        <begin position="302"/>
        <end position="350"/>
    </location>
</feature>
<feature type="coiled-coil region" evidence="8">
    <location>
        <begin position="158"/>
        <end position="189"/>
    </location>
</feature>
<dbReference type="GO" id="GO:0005198">
    <property type="term" value="F:structural molecule activity"/>
    <property type="evidence" value="ECO:0007669"/>
    <property type="project" value="InterPro"/>
</dbReference>
<evidence type="ECO:0000256" key="4">
    <source>
        <dbReference type="ARBA" id="ARBA00023136"/>
    </source>
</evidence>
<gene>
    <name evidence="10" type="ORF">H6P81_016855</name>
</gene>
<evidence type="ECO:0000256" key="8">
    <source>
        <dbReference type="SAM" id="Coils"/>
    </source>
</evidence>
<proteinExistence type="inferred from homology"/>
<dbReference type="GO" id="GO:0072583">
    <property type="term" value="P:clathrin-dependent endocytosis"/>
    <property type="evidence" value="ECO:0007669"/>
    <property type="project" value="TreeGrafter"/>
</dbReference>
<evidence type="ECO:0000256" key="3">
    <source>
        <dbReference type="ARBA" id="ARBA00005263"/>
    </source>
</evidence>
<dbReference type="Pfam" id="PF01086">
    <property type="entry name" value="Clathrin_lg_ch"/>
    <property type="match status" value="1"/>
</dbReference>
<name>A0AAV7DZH8_ARIFI</name>
<comment type="similarity">
    <text evidence="3 7">Belongs to the clathrin light chain family.</text>
</comment>
<dbReference type="GO" id="GO:0006886">
    <property type="term" value="P:intracellular protein transport"/>
    <property type="evidence" value="ECO:0007669"/>
    <property type="project" value="InterPro"/>
</dbReference>
<evidence type="ECO:0000256" key="7">
    <source>
        <dbReference type="RuleBase" id="RU363137"/>
    </source>
</evidence>
<feature type="compositionally biased region" description="Pro residues" evidence="9">
    <location>
        <begin position="290"/>
        <end position="301"/>
    </location>
</feature>
<evidence type="ECO:0000313" key="11">
    <source>
        <dbReference type="Proteomes" id="UP000825729"/>
    </source>
</evidence>
<sequence length="389" mass="43218">MSSFDSFSNDGDEVRSSSTRPFDDDGYIGYDPRLPSQRYESYSGFPDDHKDVLDEPPQADYHSGFGNDGEIPVHHVSAPSMDDNTPPSPEMYGFHSAPEEPTAGYGTVPEYSPSPFDSMPETNGNGKAYGELDEGIFSTDGPVLPPPTEMQPEEGYALREWRRLNAIHLEEKEAKEKEMRNQIIEEAEEYKRAFYEKRKTTCETNIAQNREREKLYLANQKKFHEEADKQYWKAIAELIPNEVPALERRRGKKEQEKKPSVVVIQGPKPGKPTDLSRLRQILVKLKHNPPPHMKPPPPPAPAKDKDGATAKDKEAATKDKDGANEDKDGANKDKDGANKDKEAAAQEKAEAAPTAPKEINGSPTKAKEDVAPATAEEQHEAPSEPVAAE</sequence>
<feature type="region of interest" description="Disordered" evidence="9">
    <location>
        <begin position="246"/>
        <end position="389"/>
    </location>
</feature>
<protein>
    <recommendedName>
        <fullName evidence="7">Clathrin light chain</fullName>
    </recommendedName>
</protein>
<dbReference type="Proteomes" id="UP000825729">
    <property type="component" value="Unassembled WGS sequence"/>
</dbReference>
<dbReference type="InterPro" id="IPR000996">
    <property type="entry name" value="Clathrin_L-chain"/>
</dbReference>